<dbReference type="InterPro" id="IPR013083">
    <property type="entry name" value="Znf_RING/FYVE/PHD"/>
</dbReference>
<evidence type="ECO:0000313" key="5">
    <source>
        <dbReference type="EMBL" id="KAA3481653.1"/>
    </source>
</evidence>
<reference evidence="6" key="1">
    <citation type="journal article" date="2019" name="Plant Biotechnol. J.">
        <title>Genome sequencing of the Australian wild diploid species Gossypium australe highlights disease resistance and delayed gland morphogenesis.</title>
        <authorList>
            <person name="Cai Y."/>
            <person name="Cai X."/>
            <person name="Wang Q."/>
            <person name="Wang P."/>
            <person name="Zhang Y."/>
            <person name="Cai C."/>
            <person name="Xu Y."/>
            <person name="Wang K."/>
            <person name="Zhou Z."/>
            <person name="Wang C."/>
            <person name="Geng S."/>
            <person name="Li B."/>
            <person name="Dong Q."/>
            <person name="Hou Y."/>
            <person name="Wang H."/>
            <person name="Ai P."/>
            <person name="Liu Z."/>
            <person name="Yi F."/>
            <person name="Sun M."/>
            <person name="An G."/>
            <person name="Cheng J."/>
            <person name="Zhang Y."/>
            <person name="Shi Q."/>
            <person name="Xie Y."/>
            <person name="Shi X."/>
            <person name="Chang Y."/>
            <person name="Huang F."/>
            <person name="Chen Y."/>
            <person name="Hong S."/>
            <person name="Mi L."/>
            <person name="Sun Q."/>
            <person name="Zhang L."/>
            <person name="Zhou B."/>
            <person name="Peng R."/>
            <person name="Zhang X."/>
            <person name="Liu F."/>
        </authorList>
    </citation>
    <scope>NUCLEOTIDE SEQUENCE [LARGE SCALE GENOMIC DNA]</scope>
    <source>
        <strain evidence="6">cv. PA1801</strain>
    </source>
</reference>
<dbReference type="SUPFAM" id="SSF55957">
    <property type="entry name" value="Phosphoglucomutase, C-terminal domain"/>
    <property type="match status" value="1"/>
</dbReference>
<organism evidence="5 6">
    <name type="scientific">Gossypium australe</name>
    <dbReference type="NCBI Taxonomy" id="47621"/>
    <lineage>
        <taxon>Eukaryota</taxon>
        <taxon>Viridiplantae</taxon>
        <taxon>Streptophyta</taxon>
        <taxon>Embryophyta</taxon>
        <taxon>Tracheophyta</taxon>
        <taxon>Spermatophyta</taxon>
        <taxon>Magnoliopsida</taxon>
        <taxon>eudicotyledons</taxon>
        <taxon>Gunneridae</taxon>
        <taxon>Pentapetalae</taxon>
        <taxon>rosids</taxon>
        <taxon>malvids</taxon>
        <taxon>Malvales</taxon>
        <taxon>Malvaceae</taxon>
        <taxon>Malvoideae</taxon>
        <taxon>Gossypium</taxon>
    </lineage>
</organism>
<comment type="cofactor">
    <cofactor evidence="1">
        <name>Mg(2+)</name>
        <dbReference type="ChEBI" id="CHEBI:18420"/>
    </cofactor>
</comment>
<dbReference type="PANTHER" id="PTHR42946:SF1">
    <property type="entry name" value="PHOSPHOGLUCOMUTASE (ALPHA-D-GLUCOSE-1,6-BISPHOSPHATE-DEPENDENT)"/>
    <property type="match status" value="1"/>
</dbReference>
<evidence type="ECO:0000256" key="1">
    <source>
        <dbReference type="ARBA" id="ARBA00001946"/>
    </source>
</evidence>
<keyword evidence="2" id="KW-0597">Phosphoprotein</keyword>
<dbReference type="Gene3D" id="3.40.120.10">
    <property type="entry name" value="Alpha-D-Glucose-1,6-Bisphosphate, subunit A, domain 3"/>
    <property type="match status" value="1"/>
</dbReference>
<dbReference type="GO" id="GO:0009570">
    <property type="term" value="C:chloroplast stroma"/>
    <property type="evidence" value="ECO:0007669"/>
    <property type="project" value="TreeGrafter"/>
</dbReference>
<dbReference type="PANTHER" id="PTHR42946">
    <property type="entry name" value="PHOSPHOHEXOSE MUTASE"/>
    <property type="match status" value="1"/>
</dbReference>
<dbReference type="CDD" id="cd16454">
    <property type="entry name" value="RING-H2_PA-TM-RING"/>
    <property type="match status" value="1"/>
</dbReference>
<dbReference type="Gene3D" id="3.30.310.50">
    <property type="entry name" value="Alpha-D-phosphohexomutase, C-terminal domain"/>
    <property type="match status" value="1"/>
</dbReference>
<gene>
    <name evidence="5" type="ORF">EPI10_022004</name>
</gene>
<feature type="domain" description="RING-type" evidence="4">
    <location>
        <begin position="69"/>
        <end position="111"/>
    </location>
</feature>
<comment type="caution">
    <text evidence="5">The sequence shown here is derived from an EMBL/GenBank/DDBJ whole genome shotgun (WGS) entry which is preliminary data.</text>
</comment>
<keyword evidence="3" id="KW-0479">Metal-binding</keyword>
<dbReference type="AlphaFoldDB" id="A0A5B6WJU6"/>
<dbReference type="InterPro" id="IPR001841">
    <property type="entry name" value="Znf_RING"/>
</dbReference>
<accession>A0A5B6WJU6</accession>
<keyword evidence="6" id="KW-1185">Reference proteome</keyword>
<keyword evidence="3" id="KW-0862">Zinc</keyword>
<dbReference type="SUPFAM" id="SSF57850">
    <property type="entry name" value="RING/U-box"/>
    <property type="match status" value="1"/>
</dbReference>
<dbReference type="InterPro" id="IPR036900">
    <property type="entry name" value="A-D-PHexomutase_C_sf"/>
</dbReference>
<dbReference type="EMBL" id="SMMG02000003">
    <property type="protein sequence ID" value="KAA3481653.1"/>
    <property type="molecule type" value="Genomic_DNA"/>
</dbReference>
<dbReference type="OrthoDB" id="1743979at2759"/>
<evidence type="ECO:0000313" key="6">
    <source>
        <dbReference type="Proteomes" id="UP000325315"/>
    </source>
</evidence>
<keyword evidence="3" id="KW-0863">Zinc-finger</keyword>
<evidence type="ECO:0000256" key="3">
    <source>
        <dbReference type="PROSITE-ProRule" id="PRU00175"/>
    </source>
</evidence>
<dbReference type="PROSITE" id="PS50089">
    <property type="entry name" value="ZF_RING_2"/>
    <property type="match status" value="1"/>
</dbReference>
<dbReference type="GO" id="GO:0004615">
    <property type="term" value="F:phosphomannomutase activity"/>
    <property type="evidence" value="ECO:0007669"/>
    <property type="project" value="TreeGrafter"/>
</dbReference>
<evidence type="ECO:0000259" key="4">
    <source>
        <dbReference type="PROSITE" id="PS50089"/>
    </source>
</evidence>
<sequence length="351" mass="39018">MAASFAMSWLASDSSNRDHEIGVTNYPIAEQGRQGPPLQKHEEASRPIMVGTVVQYKNEEGTESRCTECVICLEEFKDGVSCRVLTNCNHLYHQLCIDEWLVKNSHCPLCRGGKHHRCKRGYKNVIDEAIRLNSIGEEPHLAIETSGHGDLKENHWLDDGAYLMRGLFLHVLGWPIYINENIDLIYTSTCPSHTIPFDLLQSAARASGKGVGSKVLTDLIEGLEEPAIAVELRIKINQNHPDLKGRSFRKYGEAVLQHLGNSIASNPKLQKAPVNYEGVRVSGFGGWFLLRLSLHDPVLPLNIEAPSHEDAVKLGLEVAAAVKEFQALDTSALDKFILQTEIPKLGYPTIR</sequence>
<protein>
    <submittedName>
        <fullName evidence="5">Putative phosphoribomutase isoform X1</fullName>
    </submittedName>
</protein>
<proteinExistence type="predicted"/>
<dbReference type="InterPro" id="IPR050060">
    <property type="entry name" value="Phosphoglucosamine_mutase"/>
</dbReference>
<dbReference type="Pfam" id="PF13639">
    <property type="entry name" value="zf-RING_2"/>
    <property type="match status" value="1"/>
</dbReference>
<dbReference type="GO" id="GO:0008270">
    <property type="term" value="F:zinc ion binding"/>
    <property type="evidence" value="ECO:0007669"/>
    <property type="project" value="UniProtKB-KW"/>
</dbReference>
<evidence type="ECO:0000256" key="2">
    <source>
        <dbReference type="ARBA" id="ARBA00022553"/>
    </source>
</evidence>
<dbReference type="Proteomes" id="UP000325315">
    <property type="component" value="Unassembled WGS sequence"/>
</dbReference>
<name>A0A5B6WJU6_9ROSI</name>
<dbReference type="Gene3D" id="3.30.40.10">
    <property type="entry name" value="Zinc/RING finger domain, C3HC4 (zinc finger)"/>
    <property type="match status" value="1"/>
</dbReference>
<dbReference type="SMART" id="SM00184">
    <property type="entry name" value="RING"/>
    <property type="match status" value="1"/>
</dbReference>